<dbReference type="Pfam" id="PF01381">
    <property type="entry name" value="HTH_3"/>
    <property type="match status" value="1"/>
</dbReference>
<comment type="caution">
    <text evidence="3">The sequence shown here is derived from an EMBL/GenBank/DDBJ whole genome shotgun (WGS) entry which is preliminary data.</text>
</comment>
<dbReference type="CDD" id="cd00093">
    <property type="entry name" value="HTH_XRE"/>
    <property type="match status" value="1"/>
</dbReference>
<evidence type="ECO:0000313" key="3">
    <source>
        <dbReference type="EMBL" id="KWV17165.1"/>
    </source>
</evidence>
<evidence type="ECO:0000313" key="4">
    <source>
        <dbReference type="Proteomes" id="UP000055854"/>
    </source>
</evidence>
<dbReference type="OrthoDB" id="6053097at2"/>
<dbReference type="EMBL" id="LNTA01000001">
    <property type="protein sequence ID" value="KWV17165.1"/>
    <property type="molecule type" value="Genomic_DNA"/>
</dbReference>
<accession>A0A125PWQ6</accession>
<feature type="domain" description="HTH cro/C1-type" evidence="2">
    <location>
        <begin position="34"/>
        <end position="89"/>
    </location>
</feature>
<dbReference type="GO" id="GO:0003677">
    <property type="term" value="F:DNA binding"/>
    <property type="evidence" value="ECO:0007669"/>
    <property type="project" value="InterPro"/>
</dbReference>
<proteinExistence type="predicted"/>
<protein>
    <recommendedName>
        <fullName evidence="2">HTH cro/C1-type domain-containing protein</fullName>
    </recommendedName>
</protein>
<sequence length="193" mass="21458">MGSCAQSTIVDLKLSTIVYRGAPMMPPMNIGERLQKLRANADLDQVQAAKIAGTTKQAVSQIENGRTKVPGGIYLYRWAKYYGVDLEWLIMGERPARKANNPTEDSLLDPERLVRAHRILAARGPYSLDDPNDARAFSQAYLEATDGRLNAFEELGRGLSADEAVQEELRRQVEQDPSQDPSAALKPRKMSTR</sequence>
<dbReference type="InterPro" id="IPR010982">
    <property type="entry name" value="Lambda_DNA-bd_dom_sf"/>
</dbReference>
<dbReference type="Gene3D" id="1.10.260.40">
    <property type="entry name" value="lambda repressor-like DNA-binding domains"/>
    <property type="match status" value="1"/>
</dbReference>
<gene>
    <name evidence="3" type="ORF">ATB53_00350</name>
</gene>
<dbReference type="Proteomes" id="UP000055854">
    <property type="component" value="Unassembled WGS sequence"/>
</dbReference>
<feature type="region of interest" description="Disordered" evidence="1">
    <location>
        <begin position="163"/>
        <end position="193"/>
    </location>
</feature>
<organism evidence="3 4">
    <name type="scientific">Xanthomonas campestris pv. translucens</name>
    <dbReference type="NCBI Taxonomy" id="343"/>
    <lineage>
        <taxon>Bacteria</taxon>
        <taxon>Pseudomonadati</taxon>
        <taxon>Pseudomonadota</taxon>
        <taxon>Gammaproteobacteria</taxon>
        <taxon>Lysobacterales</taxon>
        <taxon>Lysobacteraceae</taxon>
        <taxon>Xanthomonas</taxon>
        <taxon>Xanthomonas translucens group</taxon>
    </lineage>
</organism>
<name>A0A125PWQ6_XANCT</name>
<reference evidence="3 4" key="1">
    <citation type="submission" date="2015-11" db="EMBL/GenBank/DDBJ databases">
        <title>Long Read and Single Molecule DNA Sequencing Simplifies Genome Assembly and TAL Effector Gene Analysis of Xanthomonas translucens.</title>
        <authorList>
            <person name="Peng Z."/>
            <person name="Hu Y."/>
            <person name="Xie J."/>
            <person name="Potnis N."/>
            <person name="Akhunova A."/>
            <person name="Jones J."/>
            <person name="Liu Z."/>
            <person name="White F."/>
            <person name="Liu S."/>
        </authorList>
    </citation>
    <scope>NUCLEOTIDE SEQUENCE [LARGE SCALE GENOMIC DNA]</scope>
    <source>
        <strain evidence="3 4">B1</strain>
    </source>
</reference>
<dbReference type="InterPro" id="IPR001387">
    <property type="entry name" value="Cro/C1-type_HTH"/>
</dbReference>
<evidence type="ECO:0000256" key="1">
    <source>
        <dbReference type="SAM" id="MobiDB-lite"/>
    </source>
</evidence>
<dbReference type="AlphaFoldDB" id="A0A125PWQ6"/>
<evidence type="ECO:0000259" key="2">
    <source>
        <dbReference type="PROSITE" id="PS50943"/>
    </source>
</evidence>
<dbReference type="SUPFAM" id="SSF47413">
    <property type="entry name" value="lambda repressor-like DNA-binding domains"/>
    <property type="match status" value="1"/>
</dbReference>
<dbReference type="PROSITE" id="PS50943">
    <property type="entry name" value="HTH_CROC1"/>
    <property type="match status" value="1"/>
</dbReference>
<dbReference type="SMART" id="SM00530">
    <property type="entry name" value="HTH_XRE"/>
    <property type="match status" value="1"/>
</dbReference>